<organism evidence="1">
    <name type="scientific">marine sediment metagenome</name>
    <dbReference type="NCBI Taxonomy" id="412755"/>
    <lineage>
        <taxon>unclassified sequences</taxon>
        <taxon>metagenomes</taxon>
        <taxon>ecological metagenomes</taxon>
    </lineage>
</organism>
<sequence length="69" mass="7944">MAEIIDITPEHSPLTLAREMLKAAPDATAGFYCLIDKDDALNYEMAGMQRKDILWALERMKKILFETER</sequence>
<reference evidence="1" key="1">
    <citation type="journal article" date="2015" name="Nature">
        <title>Complex archaea that bridge the gap between prokaryotes and eukaryotes.</title>
        <authorList>
            <person name="Spang A."/>
            <person name="Saw J.H."/>
            <person name="Jorgensen S.L."/>
            <person name="Zaremba-Niedzwiedzka K."/>
            <person name="Martijn J."/>
            <person name="Lind A.E."/>
            <person name="van Eijk R."/>
            <person name="Schleper C."/>
            <person name="Guy L."/>
            <person name="Ettema T.J."/>
        </authorList>
    </citation>
    <scope>NUCLEOTIDE SEQUENCE</scope>
</reference>
<comment type="caution">
    <text evidence="1">The sequence shown here is derived from an EMBL/GenBank/DDBJ whole genome shotgun (WGS) entry which is preliminary data.</text>
</comment>
<dbReference type="EMBL" id="LAZR01021791">
    <property type="protein sequence ID" value="KKL84116.1"/>
    <property type="molecule type" value="Genomic_DNA"/>
</dbReference>
<protein>
    <submittedName>
        <fullName evidence="1">Uncharacterized protein</fullName>
    </submittedName>
</protein>
<evidence type="ECO:0000313" key="1">
    <source>
        <dbReference type="EMBL" id="KKL84116.1"/>
    </source>
</evidence>
<name>A0A0F9G0T1_9ZZZZ</name>
<gene>
    <name evidence="1" type="ORF">LCGC14_1967970</name>
</gene>
<proteinExistence type="predicted"/>
<dbReference type="AlphaFoldDB" id="A0A0F9G0T1"/>
<accession>A0A0F9G0T1</accession>